<name>A0A8G2EYX6_9PROT</name>
<reference evidence="1 2" key="1">
    <citation type="submission" date="2016-10" db="EMBL/GenBank/DDBJ databases">
        <authorList>
            <person name="Varghese N."/>
            <person name="Submissions S."/>
        </authorList>
    </citation>
    <scope>NUCLEOTIDE SEQUENCE [LARGE SCALE GENOMIC DNA]</scope>
    <source>
        <strain evidence="1 2">DSM 18839</strain>
    </source>
</reference>
<protein>
    <recommendedName>
        <fullName evidence="3">DUF1353 domain-containing protein</fullName>
    </recommendedName>
</protein>
<dbReference type="AlphaFoldDB" id="A0A8G2EYX6"/>
<comment type="caution">
    <text evidence="1">The sequence shown here is derived from an EMBL/GenBank/DDBJ whole genome shotgun (WGS) entry which is preliminary data.</text>
</comment>
<dbReference type="OrthoDB" id="88276at2"/>
<dbReference type="EMBL" id="FNBW01000007">
    <property type="protein sequence ID" value="SDF84045.1"/>
    <property type="molecule type" value="Genomic_DNA"/>
</dbReference>
<evidence type="ECO:0000313" key="2">
    <source>
        <dbReference type="Proteomes" id="UP000198615"/>
    </source>
</evidence>
<dbReference type="RefSeq" id="WP_093150725.1">
    <property type="nucleotide sequence ID" value="NZ_FNBW01000007.1"/>
</dbReference>
<evidence type="ECO:0008006" key="3">
    <source>
        <dbReference type="Google" id="ProtNLM"/>
    </source>
</evidence>
<organism evidence="1 2">
    <name type="scientific">Thalassobaculum litoreum DSM 18839</name>
    <dbReference type="NCBI Taxonomy" id="1123362"/>
    <lineage>
        <taxon>Bacteria</taxon>
        <taxon>Pseudomonadati</taxon>
        <taxon>Pseudomonadota</taxon>
        <taxon>Alphaproteobacteria</taxon>
        <taxon>Rhodospirillales</taxon>
        <taxon>Thalassobaculaceae</taxon>
        <taxon>Thalassobaculum</taxon>
    </lineage>
</organism>
<evidence type="ECO:0000313" key="1">
    <source>
        <dbReference type="EMBL" id="SDF84045.1"/>
    </source>
</evidence>
<keyword evidence="2" id="KW-1185">Reference proteome</keyword>
<dbReference type="Proteomes" id="UP000198615">
    <property type="component" value="Unassembled WGS sequence"/>
</dbReference>
<proteinExistence type="predicted"/>
<sequence>MERFPDELVLRKLNGSEWEVQARFRYWSARLLWWIEVPAGFTTDLASIPWFGRWYVSVDGDHTKAAVVHDYLYTRASAATFPSLTRREADRVFREALRLRGVGPIKTWIMYAAVRIGGGRMYRDE</sequence>
<dbReference type="InterPro" id="IPR010767">
    <property type="entry name" value="Phage_CGC-2007_Cje0229"/>
</dbReference>
<accession>A0A8G2EYX6</accession>
<gene>
    <name evidence="1" type="ORF">SAMN05660686_02493</name>
</gene>
<dbReference type="Pfam" id="PF07087">
    <property type="entry name" value="DUF1353"/>
    <property type="match status" value="1"/>
</dbReference>